<dbReference type="NCBIfam" id="TIGR00002">
    <property type="entry name" value="S16"/>
    <property type="match status" value="1"/>
</dbReference>
<dbReference type="HAMAP" id="MF_00385">
    <property type="entry name" value="Ribosomal_bS16"/>
    <property type="match status" value="1"/>
</dbReference>
<dbReference type="InterPro" id="IPR023803">
    <property type="entry name" value="Ribosomal_bS16_dom_sf"/>
</dbReference>
<name>A0A0G1D5B7_9BACT</name>
<evidence type="ECO:0000313" key="4">
    <source>
        <dbReference type="EMBL" id="KKS57218.1"/>
    </source>
</evidence>
<dbReference type="SUPFAM" id="SSF54565">
    <property type="entry name" value="Ribosomal protein S16"/>
    <property type="match status" value="1"/>
</dbReference>
<evidence type="ECO:0000256" key="2">
    <source>
        <dbReference type="ARBA" id="ARBA00023274"/>
    </source>
</evidence>
<accession>A0A0G1D5B7</accession>
<keyword evidence="2 3" id="KW-0687">Ribonucleoprotein</keyword>
<protein>
    <recommendedName>
        <fullName evidence="3">Small ribosomal subunit protein bS16</fullName>
    </recommendedName>
</protein>
<dbReference type="Proteomes" id="UP000034837">
    <property type="component" value="Unassembled WGS sequence"/>
</dbReference>
<dbReference type="GO" id="GO:0015935">
    <property type="term" value="C:small ribosomal subunit"/>
    <property type="evidence" value="ECO:0007669"/>
    <property type="project" value="TreeGrafter"/>
</dbReference>
<dbReference type="Pfam" id="PF00886">
    <property type="entry name" value="Ribosomal_S16"/>
    <property type="match status" value="1"/>
</dbReference>
<evidence type="ECO:0000256" key="1">
    <source>
        <dbReference type="ARBA" id="ARBA00022980"/>
    </source>
</evidence>
<dbReference type="PANTHER" id="PTHR12919">
    <property type="entry name" value="30S RIBOSOMAL PROTEIN S16"/>
    <property type="match status" value="1"/>
</dbReference>
<reference evidence="4 5" key="1">
    <citation type="journal article" date="2015" name="Nature">
        <title>rRNA introns, odd ribosomes, and small enigmatic genomes across a large radiation of phyla.</title>
        <authorList>
            <person name="Brown C.T."/>
            <person name="Hug L.A."/>
            <person name="Thomas B.C."/>
            <person name="Sharon I."/>
            <person name="Castelle C.J."/>
            <person name="Singh A."/>
            <person name="Wilkins M.J."/>
            <person name="Williams K.H."/>
            <person name="Banfield J.F."/>
        </authorList>
    </citation>
    <scope>NUCLEOTIDE SEQUENCE [LARGE SCALE GENOMIC DNA]</scope>
</reference>
<dbReference type="GO" id="GO:0005737">
    <property type="term" value="C:cytoplasm"/>
    <property type="evidence" value="ECO:0007669"/>
    <property type="project" value="UniProtKB-ARBA"/>
</dbReference>
<sequence>MLTIKLTKTGKAKFPTFRLIVSEKRKDPWGAYLENLGSYNARKKIVVLNAERIKYWISKGAQLTPTAHNLLINQKIIEGAKVKKVKISAKRKTKIAEKKKAAEAKAA</sequence>
<evidence type="ECO:0000256" key="3">
    <source>
        <dbReference type="HAMAP-Rule" id="MF_00385"/>
    </source>
</evidence>
<dbReference type="PANTHER" id="PTHR12919:SF20">
    <property type="entry name" value="SMALL RIBOSOMAL SUBUNIT PROTEIN BS16M"/>
    <property type="match status" value="1"/>
</dbReference>
<proteinExistence type="inferred from homology"/>
<dbReference type="GO" id="GO:0003735">
    <property type="term" value="F:structural constituent of ribosome"/>
    <property type="evidence" value="ECO:0007669"/>
    <property type="project" value="InterPro"/>
</dbReference>
<gene>
    <name evidence="3" type="primary">rpsP</name>
    <name evidence="4" type="ORF">UV20_C0002G0007</name>
</gene>
<comment type="caution">
    <text evidence="4">The sequence shown here is derived from an EMBL/GenBank/DDBJ whole genome shotgun (WGS) entry which is preliminary data.</text>
</comment>
<dbReference type="InterPro" id="IPR000307">
    <property type="entry name" value="Ribosomal_bS16"/>
</dbReference>
<dbReference type="GO" id="GO:0006412">
    <property type="term" value="P:translation"/>
    <property type="evidence" value="ECO:0007669"/>
    <property type="project" value="UniProtKB-UniRule"/>
</dbReference>
<comment type="similarity">
    <text evidence="3">Belongs to the bacterial ribosomal protein bS16 family.</text>
</comment>
<dbReference type="EMBL" id="LCDO01000002">
    <property type="protein sequence ID" value="KKS57218.1"/>
    <property type="molecule type" value="Genomic_DNA"/>
</dbReference>
<keyword evidence="1 3" id="KW-0689">Ribosomal protein</keyword>
<dbReference type="Gene3D" id="3.30.1320.10">
    <property type="match status" value="1"/>
</dbReference>
<organism evidence="4 5">
    <name type="scientific">Candidatus Magasanikbacteria bacterium GW2011_GWA2_42_32</name>
    <dbReference type="NCBI Taxonomy" id="1619039"/>
    <lineage>
        <taxon>Bacteria</taxon>
        <taxon>Candidatus Magasanikiibacteriota</taxon>
    </lineage>
</organism>
<evidence type="ECO:0000313" key="5">
    <source>
        <dbReference type="Proteomes" id="UP000034837"/>
    </source>
</evidence>
<dbReference type="AlphaFoldDB" id="A0A0G1D5B7"/>